<dbReference type="AlphaFoldDB" id="A0A0G2GQ28"/>
<feature type="compositionally biased region" description="Basic and acidic residues" evidence="1">
    <location>
        <begin position="332"/>
        <end position="346"/>
    </location>
</feature>
<evidence type="ECO:0000256" key="1">
    <source>
        <dbReference type="SAM" id="MobiDB-lite"/>
    </source>
</evidence>
<feature type="compositionally biased region" description="Polar residues" evidence="1">
    <location>
        <begin position="315"/>
        <end position="328"/>
    </location>
</feature>
<feature type="region of interest" description="Disordered" evidence="1">
    <location>
        <begin position="263"/>
        <end position="390"/>
    </location>
</feature>
<comment type="caution">
    <text evidence="2">The sequence shown here is derived from an EMBL/GenBank/DDBJ whole genome shotgun (WGS) entry which is preliminary data.</text>
</comment>
<protein>
    <submittedName>
        <fullName evidence="2">Uncharacterized protein</fullName>
    </submittedName>
</protein>
<reference evidence="2 3" key="2">
    <citation type="submission" date="2015-05" db="EMBL/GenBank/DDBJ databases">
        <authorList>
            <person name="Morales-Cruz A."/>
            <person name="Amrine K.C."/>
            <person name="Cantu D."/>
        </authorList>
    </citation>
    <scope>NUCLEOTIDE SEQUENCE [LARGE SCALE GENOMIC DNA]</scope>
    <source>
        <strain evidence="2">UCRPC4</strain>
    </source>
</reference>
<reference evidence="2 3" key="1">
    <citation type="submission" date="2015-05" db="EMBL/GenBank/DDBJ databases">
        <title>Distinctive expansion of gene families associated with plant cell wall degradation and secondary metabolism in the genomes of grapevine trunk pathogens.</title>
        <authorList>
            <person name="Lawrence D.P."/>
            <person name="Travadon R."/>
            <person name="Rolshausen P.E."/>
            <person name="Baumgartner K."/>
        </authorList>
    </citation>
    <scope>NUCLEOTIDE SEQUENCE [LARGE SCALE GENOMIC DNA]</scope>
    <source>
        <strain evidence="2">UCRPC4</strain>
    </source>
</reference>
<evidence type="ECO:0000313" key="3">
    <source>
        <dbReference type="Proteomes" id="UP000053317"/>
    </source>
</evidence>
<proteinExistence type="predicted"/>
<gene>
    <name evidence="2" type="ORF">UCRPC4_g04710</name>
</gene>
<evidence type="ECO:0000313" key="2">
    <source>
        <dbReference type="EMBL" id="KKY18915.1"/>
    </source>
</evidence>
<dbReference type="OrthoDB" id="5417628at2759"/>
<feature type="region of interest" description="Disordered" evidence="1">
    <location>
        <begin position="130"/>
        <end position="178"/>
    </location>
</feature>
<feature type="compositionally biased region" description="Polar residues" evidence="1">
    <location>
        <begin position="361"/>
        <end position="371"/>
    </location>
</feature>
<feature type="compositionally biased region" description="Polar residues" evidence="1">
    <location>
        <begin position="269"/>
        <end position="286"/>
    </location>
</feature>
<sequence>MQPEDAVTLVLVCTVSDIAFLKLTLSELDKDGNPDVLHFPPFHQEILQQSHWDAGEMLGRVRVVVAEGFARLRRIPPFERVKDIVAFSFQHAPLNVLEFSAIAWPNASMWAQAQSRQVYNAPRPSIQYDQKHDEDAHAHSPDRPRRPRDNCPEDTDLTTGAPWSNRAPPRSSLAWNNSGTNAFDAMSDPFIDLELQTEQFSQPRWNHKSSIEDVSMADYRSHTESNSSRALSTMTGISYDQRPPMSVDVDDAAMAELIEGLSPLKGTHAPTNTPAGEQTDTATLQRPSAAAKAREASYGNSLRGKKEGRHKENDSSAISSRLPSQAGQTRVDIVKADVEPLCESKRNRSANNTPDGRKATENQLVSPTVTINIVADDEQISPDGKSASGS</sequence>
<dbReference type="Proteomes" id="UP000053317">
    <property type="component" value="Unassembled WGS sequence"/>
</dbReference>
<feature type="compositionally biased region" description="Basic and acidic residues" evidence="1">
    <location>
        <begin position="130"/>
        <end position="151"/>
    </location>
</feature>
<keyword evidence="3" id="KW-1185">Reference proteome</keyword>
<name>A0A0G2GQ28_PHACM</name>
<accession>A0A0G2GQ28</accession>
<dbReference type="EMBL" id="LCWF01000113">
    <property type="protein sequence ID" value="KKY18915.1"/>
    <property type="molecule type" value="Genomic_DNA"/>
</dbReference>
<organism evidence="2 3">
    <name type="scientific">Phaeomoniella chlamydospora</name>
    <name type="common">Phaeoacremonium chlamydosporum</name>
    <dbReference type="NCBI Taxonomy" id="158046"/>
    <lineage>
        <taxon>Eukaryota</taxon>
        <taxon>Fungi</taxon>
        <taxon>Dikarya</taxon>
        <taxon>Ascomycota</taxon>
        <taxon>Pezizomycotina</taxon>
        <taxon>Eurotiomycetes</taxon>
        <taxon>Chaetothyriomycetidae</taxon>
        <taxon>Phaeomoniellales</taxon>
        <taxon>Phaeomoniellaceae</taxon>
        <taxon>Phaeomoniella</taxon>
    </lineage>
</organism>